<feature type="transmembrane region" description="Helical" evidence="1">
    <location>
        <begin position="384"/>
        <end position="405"/>
    </location>
</feature>
<feature type="transmembrane region" description="Helical" evidence="1">
    <location>
        <begin position="468"/>
        <end position="486"/>
    </location>
</feature>
<dbReference type="InterPro" id="IPR000917">
    <property type="entry name" value="Sulfatase_N"/>
</dbReference>
<evidence type="ECO:0000313" key="4">
    <source>
        <dbReference type="Proteomes" id="UP000015085"/>
    </source>
</evidence>
<gene>
    <name evidence="3" type="ORF">N134_07520</name>
</gene>
<keyword evidence="1" id="KW-0812">Transmembrane</keyword>
<dbReference type="Pfam" id="PF00884">
    <property type="entry name" value="Sulfatase"/>
    <property type="match status" value="1"/>
</dbReference>
<accession>S5NET2</accession>
<feature type="domain" description="Sulfatase N-terminal" evidence="2">
    <location>
        <begin position="599"/>
        <end position="890"/>
    </location>
</feature>
<keyword evidence="1" id="KW-0472">Membrane</keyword>
<evidence type="ECO:0000259" key="2">
    <source>
        <dbReference type="Pfam" id="PF00884"/>
    </source>
</evidence>
<evidence type="ECO:0000313" key="3">
    <source>
        <dbReference type="EMBL" id="AGR65314.1"/>
    </source>
</evidence>
<protein>
    <recommendedName>
        <fullName evidence="2">Sulfatase N-terminal domain-containing protein</fullName>
    </recommendedName>
</protein>
<dbReference type="PATRIC" id="fig|1358027.3.peg.1432"/>
<dbReference type="RefSeq" id="WP_020843217.1">
    <property type="nucleotide sequence ID" value="NC_021872.1"/>
</dbReference>
<dbReference type="KEGG" id="lrr:N134_07520"/>
<feature type="transmembrane region" description="Helical" evidence="1">
    <location>
        <begin position="149"/>
        <end position="164"/>
    </location>
</feature>
<feature type="transmembrane region" description="Helical" evidence="1">
    <location>
        <begin position="44"/>
        <end position="66"/>
    </location>
</feature>
<dbReference type="InterPro" id="IPR017850">
    <property type="entry name" value="Alkaline_phosphatase_core_sf"/>
</dbReference>
<dbReference type="CDD" id="cd16015">
    <property type="entry name" value="LTA_synthase"/>
    <property type="match status" value="1"/>
</dbReference>
<reference evidence="3 4" key="1">
    <citation type="journal article" date="2014" name="Genome Announc.">
        <title>Complete Genome Sequences of Lactobacillus johnsonii Strain N6.2 and Lactobacillus reuteri Strain TD1.</title>
        <authorList>
            <person name="Leonard M.T."/>
            <person name="Valladares R.B."/>
            <person name="Ardissone A."/>
            <person name="Gonzalez C.F."/>
            <person name="Lorca G.L."/>
            <person name="Triplett E.W."/>
        </authorList>
    </citation>
    <scope>NUCLEOTIDE SEQUENCE [LARGE SCALE GENOMIC DNA]</scope>
    <source>
        <strain evidence="3 4">TD1</strain>
    </source>
</reference>
<feature type="transmembrane region" description="Helical" evidence="1">
    <location>
        <begin position="78"/>
        <end position="97"/>
    </location>
</feature>
<feature type="transmembrane region" description="Helical" evidence="1">
    <location>
        <begin position="7"/>
        <end position="24"/>
    </location>
</feature>
<sequence>MKKVRYNFIWILIALWAGVYQLYWQLSPHLADYNNPSFHTSIYLIVKGLTAIGPDLLLILLGYFISRSINRESFIIKGWLNTLGLGLLVSVLVAMSSNKLNQVANFNTSFFDSLFPVIRNSYPLIFGALFGLLMYSVINNLDLAWQRKIKIGIWVLIAIPIFSYPNIWGWSNNFLVIFYSLLFLLGSQMGQCSNLRSTTFLGILAFGINVLLQGLIPIFSISGETILRYSDVTNVLTVLIAYLISTIIIKYIGEINWRVIFSFLVLIENKSLLIRLLLPLKLHNQHSSFKVGIYTVTWLLIVLLLAFLWSLCTKYLFFKKINESLTKFVEHPLSIQLQIVKEVFKDQFPNVLLGGVAYVLSATSMLLMNNGLNVSPNVDASYNIFAYTFVTRETLVIFAAVLIFLTAKFIQAITNRYWVSLILVSIINIVIVIANREKIAARNEPILPSDLLMVSVAKEIFGMVSHSVWILALIILAILVVLTIWLEHNYPIKTKWGIAKRILFILLGPLVFSTSLLWNHQGSIFSNLMISIDDQPMFYNQLSGARINGPVIQFMNNIDVEVMAKPSGYSQTTMDRIVKEYDLRAKDINKTRDNKLEEQNVIFNLSESFANPQRVPGVTLRNNPIPYITKMIKENTGGLMISSGYGGGTANMEYMALTGFALSNFSPTLPTPYTQLVNNLKQDPSIVDSFKYAVAIHPYNGVFYNRIGVYHKFGFNKFLYLGSKYPIRHQKKIGRSPYLSDEASYRNVLDQLNGKRNGQFINLVTMQNHFPYDQHFYNNFKEYEAIKVSDGTNIDSVNDFTTGIHYTDEAMKRFIVSLDKIQKPITLVFYGDHLPGIYANNMEKDGIKLHETDYFVYSNSYAREHGAKNFHKDTKYISPNDFIAIVAKQTNSKVNWYQALLTDVYEKLPAIGEGLQSSSNVNTYNNGSEFINQDGKLVKEKSLTSKQKQILHDYRLVQYDITAGKHYLSKNMK</sequence>
<evidence type="ECO:0000256" key="1">
    <source>
        <dbReference type="SAM" id="Phobius"/>
    </source>
</evidence>
<dbReference type="Proteomes" id="UP000015085">
    <property type="component" value="Chromosome"/>
</dbReference>
<dbReference type="Gene3D" id="3.40.720.10">
    <property type="entry name" value="Alkaline Phosphatase, subunit A"/>
    <property type="match status" value="1"/>
</dbReference>
<feature type="transmembrane region" description="Helical" evidence="1">
    <location>
        <begin position="117"/>
        <end position="137"/>
    </location>
</feature>
<dbReference type="AlphaFoldDB" id="S5NET2"/>
<feature type="transmembrane region" description="Helical" evidence="1">
    <location>
        <begin position="298"/>
        <end position="317"/>
    </location>
</feature>
<feature type="transmembrane region" description="Helical" evidence="1">
    <location>
        <begin position="170"/>
        <end position="187"/>
    </location>
</feature>
<proteinExistence type="predicted"/>
<dbReference type="EMBL" id="CP006603">
    <property type="protein sequence ID" value="AGR65314.1"/>
    <property type="molecule type" value="Genomic_DNA"/>
</dbReference>
<feature type="transmembrane region" description="Helical" evidence="1">
    <location>
        <begin position="498"/>
        <end position="518"/>
    </location>
</feature>
<feature type="transmembrane region" description="Helical" evidence="1">
    <location>
        <begin position="259"/>
        <end position="278"/>
    </location>
</feature>
<feature type="transmembrane region" description="Helical" evidence="1">
    <location>
        <begin position="417"/>
        <end position="434"/>
    </location>
</feature>
<feature type="transmembrane region" description="Helical" evidence="1">
    <location>
        <begin position="199"/>
        <end position="220"/>
    </location>
</feature>
<dbReference type="HOGENOM" id="CLU_012250_0_0_9"/>
<feature type="transmembrane region" description="Helical" evidence="1">
    <location>
        <begin position="232"/>
        <end position="252"/>
    </location>
</feature>
<name>S5NET2_LIMRT</name>
<organism evidence="3 4">
    <name type="scientific">Limosilactobacillus reuteri TD1</name>
    <dbReference type="NCBI Taxonomy" id="1358027"/>
    <lineage>
        <taxon>Bacteria</taxon>
        <taxon>Bacillati</taxon>
        <taxon>Bacillota</taxon>
        <taxon>Bacilli</taxon>
        <taxon>Lactobacillales</taxon>
        <taxon>Lactobacillaceae</taxon>
        <taxon>Limosilactobacillus</taxon>
    </lineage>
</organism>
<feature type="transmembrane region" description="Helical" evidence="1">
    <location>
        <begin position="351"/>
        <end position="372"/>
    </location>
</feature>
<keyword evidence="1" id="KW-1133">Transmembrane helix</keyword>